<evidence type="ECO:0000313" key="2">
    <source>
        <dbReference type="Proteomes" id="UP000004030"/>
    </source>
</evidence>
<keyword evidence="1" id="KW-0614">Plasmid</keyword>
<gene>
    <name evidence="1" type="ORF">NSU_pLA1021</name>
</gene>
<sequence>MYLALSFVARDTSPGGAKWLRGHVRCPFSATVFEIVQA</sequence>
<comment type="caution">
    <text evidence="1">The sequence shown here is derived from an EMBL/GenBank/DDBJ whole genome shotgun (WGS) entry which is preliminary data.</text>
</comment>
<dbReference type="Proteomes" id="UP000004030">
    <property type="component" value="Unassembled WGS sequence"/>
</dbReference>
<organism evidence="1 2">
    <name type="scientific">Novosphingobium pentaromativorans US6-1</name>
    <dbReference type="NCBI Taxonomy" id="1088721"/>
    <lineage>
        <taxon>Bacteria</taxon>
        <taxon>Pseudomonadati</taxon>
        <taxon>Pseudomonadota</taxon>
        <taxon>Alphaproteobacteria</taxon>
        <taxon>Sphingomonadales</taxon>
        <taxon>Sphingomonadaceae</taxon>
        <taxon>Novosphingobium</taxon>
    </lineage>
</organism>
<dbReference type="EMBL" id="AGFM01000122">
    <property type="protein sequence ID" value="EHJ57915.1"/>
    <property type="molecule type" value="Genomic_DNA"/>
</dbReference>
<geneLocation type="plasmid" evidence="1">
    <name>pLA1</name>
</geneLocation>
<evidence type="ECO:0000313" key="1">
    <source>
        <dbReference type="EMBL" id="EHJ57915.1"/>
    </source>
</evidence>
<reference evidence="1 2" key="1">
    <citation type="journal article" date="2012" name="J. Bacteriol.">
        <title>Genome sequence of benzo(a)pyrene-degrading bacterium Novosphingobium pentaromativorans US6-1.</title>
        <authorList>
            <person name="Luo Y.R."/>
            <person name="Kang S.G."/>
            <person name="Kim S.J."/>
            <person name="Kim M.R."/>
            <person name="Li N."/>
            <person name="Lee J.H."/>
            <person name="Kwon K.K."/>
        </authorList>
    </citation>
    <scope>NUCLEOTIDE SEQUENCE [LARGE SCALE GENOMIC DNA]</scope>
    <source>
        <strain evidence="1 2">US6-1</strain>
        <plasmid evidence="1">pLA1</plasmid>
    </source>
</reference>
<name>G6EKU9_9SPHN</name>
<accession>G6EKU9</accession>
<dbReference type="AlphaFoldDB" id="G6EKU9"/>
<protein>
    <submittedName>
        <fullName evidence="1">Uncharacterized protein</fullName>
    </submittedName>
</protein>
<proteinExistence type="predicted"/>
<keyword evidence="2" id="KW-1185">Reference proteome</keyword>
<dbReference type="PATRIC" id="fig|1088721.3.peg.4877"/>